<dbReference type="Gene3D" id="3.50.4.10">
    <property type="entry name" value="Hepatocyte Growth Factor"/>
    <property type="match status" value="3"/>
</dbReference>
<sequence length="588" mass="66305">MRFIFLLLFPPIMIARQMLRDEISSQRSEVLKARERHLVNYFDGVTKRKERRKDQEEKFQNYQLPSSYGGGSSYGLPPKPYKPDRIGRSRVSKDSETKDRQLVAGVPDASDPCFRRYANAIIVNAQPYERRSSTKLAKCKRHCLESQLGLYSCRSFVYDNVNQVCDLFAHVGDQAPAKLLKFQTRDYYEPTGAVQCDIPESTSTVTENTSTIEAETPAVTEDDIVTDSSIDSLTDIDGFRDDPHGEPSTYGPSTTSYGSSSSYGPVTSTTNENDISIDTERSISRDSCAKGKTTRFLRTADFELYKNDDVTIDVSSVDECVDACTNNEVNEQPLDCKSFDYTEGHCSLTVEAAVPLGTGQLKQNRKSEYYEKICIDEELAEGCPKVFARYPQMILVGFAESVTDAPSFEECFHNCLNSFTLYGFNCTSGMYYFEENQLNCILNTEDRHSQADLFAEENTDIVDYFEVGCQKRPTRPRAFGLKTAKRDDPTKSEKLVTAEETATEWSECADGVQHRRRDCADKSLPCGLESRPCSTTGALDSMNMEKLKSAIKKLKCPVNVCCKVFDSCQLGLMRNSRKRKVEWCRHPC</sequence>
<feature type="region of interest" description="Disordered" evidence="1">
    <location>
        <begin position="47"/>
        <end position="102"/>
    </location>
</feature>
<dbReference type="GO" id="GO:0009653">
    <property type="term" value="P:anatomical structure morphogenesis"/>
    <property type="evidence" value="ECO:0007669"/>
    <property type="project" value="TreeGrafter"/>
</dbReference>
<accession>A0AAF3E9R2</accession>
<dbReference type="SUPFAM" id="SSF57414">
    <property type="entry name" value="Hairpin loop containing domain-like"/>
    <property type="match status" value="3"/>
</dbReference>
<keyword evidence="2" id="KW-0732">Signal</keyword>
<evidence type="ECO:0000256" key="1">
    <source>
        <dbReference type="SAM" id="MobiDB-lite"/>
    </source>
</evidence>
<dbReference type="Proteomes" id="UP000887575">
    <property type="component" value="Unassembled WGS sequence"/>
</dbReference>
<dbReference type="WBParaSite" id="MBELARI_LOCUS10643">
    <property type="protein sequence ID" value="MBELARI_LOCUS10643"/>
    <property type="gene ID" value="MBELARI_LOCUS10643"/>
</dbReference>
<dbReference type="InterPro" id="IPR052774">
    <property type="entry name" value="Celegans_DevNeuronal_Protein"/>
</dbReference>
<dbReference type="PANTHER" id="PTHR47327">
    <property type="entry name" value="FI18240P1-RELATED"/>
    <property type="match status" value="1"/>
</dbReference>
<proteinExistence type="predicted"/>
<reference evidence="5" key="1">
    <citation type="submission" date="2024-02" db="UniProtKB">
        <authorList>
            <consortium name="WormBaseParasite"/>
        </authorList>
    </citation>
    <scope>IDENTIFICATION</scope>
</reference>
<protein>
    <recommendedName>
        <fullName evidence="3">Apple domain-containing protein</fullName>
    </recommendedName>
</protein>
<name>A0AAF3E9R2_9BILA</name>
<evidence type="ECO:0000313" key="5">
    <source>
        <dbReference type="WBParaSite" id="MBELARI_LOCUS10643"/>
    </source>
</evidence>
<evidence type="ECO:0000259" key="3">
    <source>
        <dbReference type="PROSITE" id="PS50948"/>
    </source>
</evidence>
<dbReference type="SMART" id="SM00473">
    <property type="entry name" value="PAN_AP"/>
    <property type="match status" value="3"/>
</dbReference>
<feature type="compositionally biased region" description="Basic and acidic residues" evidence="1">
    <location>
        <begin position="81"/>
        <end position="101"/>
    </location>
</feature>
<feature type="compositionally biased region" description="Low complexity" evidence="1">
    <location>
        <begin position="247"/>
        <end position="270"/>
    </location>
</feature>
<feature type="domain" description="Apple" evidence="3">
    <location>
        <begin position="288"/>
        <end position="374"/>
    </location>
</feature>
<keyword evidence="4" id="KW-1185">Reference proteome</keyword>
<dbReference type="CDD" id="cd01099">
    <property type="entry name" value="PAN_AP_HGF"/>
    <property type="match status" value="1"/>
</dbReference>
<dbReference type="PANTHER" id="PTHR47327:SF11">
    <property type="entry name" value="PROTEIN CBG21204"/>
    <property type="match status" value="1"/>
</dbReference>
<feature type="domain" description="Apple" evidence="3">
    <location>
        <begin position="113"/>
        <end position="192"/>
    </location>
</feature>
<organism evidence="4 5">
    <name type="scientific">Mesorhabditis belari</name>
    <dbReference type="NCBI Taxonomy" id="2138241"/>
    <lineage>
        <taxon>Eukaryota</taxon>
        <taxon>Metazoa</taxon>
        <taxon>Ecdysozoa</taxon>
        <taxon>Nematoda</taxon>
        <taxon>Chromadorea</taxon>
        <taxon>Rhabditida</taxon>
        <taxon>Rhabditina</taxon>
        <taxon>Rhabditomorpha</taxon>
        <taxon>Rhabditoidea</taxon>
        <taxon>Rhabditidae</taxon>
        <taxon>Mesorhabditinae</taxon>
        <taxon>Mesorhabditis</taxon>
    </lineage>
</organism>
<dbReference type="AlphaFoldDB" id="A0AAF3E9R2"/>
<feature type="region of interest" description="Disordered" evidence="1">
    <location>
        <begin position="236"/>
        <end position="274"/>
    </location>
</feature>
<evidence type="ECO:0000313" key="4">
    <source>
        <dbReference type="Proteomes" id="UP000887575"/>
    </source>
</evidence>
<evidence type="ECO:0000256" key="2">
    <source>
        <dbReference type="SAM" id="SignalP"/>
    </source>
</evidence>
<dbReference type="Pfam" id="PF00024">
    <property type="entry name" value="PAN_1"/>
    <property type="match status" value="3"/>
</dbReference>
<feature type="signal peptide" evidence="2">
    <location>
        <begin position="1"/>
        <end position="15"/>
    </location>
</feature>
<feature type="domain" description="Apple" evidence="3">
    <location>
        <begin position="383"/>
        <end position="469"/>
    </location>
</feature>
<feature type="chain" id="PRO_5042051108" description="Apple domain-containing protein" evidence="2">
    <location>
        <begin position="16"/>
        <end position="588"/>
    </location>
</feature>
<dbReference type="PROSITE" id="PS50948">
    <property type="entry name" value="PAN"/>
    <property type="match status" value="3"/>
</dbReference>
<dbReference type="InterPro" id="IPR003609">
    <property type="entry name" value="Pan_app"/>
</dbReference>